<dbReference type="FunFam" id="1.10.3720.10:FF:000030">
    <property type="entry name" value="Maltose ABC transporter permease MalF"/>
    <property type="match status" value="1"/>
</dbReference>
<evidence type="ECO:0000256" key="11">
    <source>
        <dbReference type="RuleBase" id="RU363032"/>
    </source>
</evidence>
<evidence type="ECO:0000256" key="6">
    <source>
        <dbReference type="ARBA" id="ARBA00022519"/>
    </source>
</evidence>
<feature type="transmembrane region" description="Helical" evidence="11">
    <location>
        <begin position="9"/>
        <end position="27"/>
    </location>
</feature>
<feature type="transmembrane region" description="Helical" evidence="11">
    <location>
        <begin position="543"/>
        <end position="565"/>
    </location>
</feature>
<evidence type="ECO:0000256" key="10">
    <source>
        <dbReference type="ARBA" id="ARBA00023136"/>
    </source>
</evidence>
<gene>
    <name evidence="14" type="ORF">ENW00_07205</name>
</gene>
<organism evidence="14">
    <name type="scientific">Dictyoglomus thermophilum</name>
    <dbReference type="NCBI Taxonomy" id="14"/>
    <lineage>
        <taxon>Bacteria</taxon>
        <taxon>Pseudomonadati</taxon>
        <taxon>Dictyoglomota</taxon>
        <taxon>Dictyoglomia</taxon>
        <taxon>Dictyoglomales</taxon>
        <taxon>Dictyoglomaceae</taxon>
        <taxon>Dictyoglomus</taxon>
    </lineage>
</organism>
<dbReference type="Pfam" id="PF16237">
    <property type="entry name" value="DUF4896"/>
    <property type="match status" value="1"/>
</dbReference>
<comment type="caution">
    <text evidence="14">The sequence shown here is derived from an EMBL/GenBank/DDBJ whole genome shotgun (WGS) entry which is preliminary data.</text>
</comment>
<sequence>MILRGFLKIFLWLVIAIVNGILFWGGVYLIQNYYFELGVIIISALLLIDFFIFNPKCYPYRYTIPALIFLFLLVLYPIYFTIKTAFTNYGTGHIFTRQESLEKILYDPNYTYVVDKKPINFKIFTTYDNFKPTEDFVLLFNINNETFIGTVPVPVKQRGREILLREGKLYKLSTSKININGNVYEFIPEPSFSKIEKIISTNKIYKPLYSLNDNNLEKSSYYFTLLIQKFLANAEYITPEGKIISVKVDEDGKWKFFTIERLYRLTYEDVEENGKKITKMVIINTKTNKPLIEEEGSFYDVDENGNKIFLVGYTACVGFKNFSRIFTDERISSPFFKIFLWTVEWSLFTVLFSFSIGLAFALVLNNRKLKGRNIYRTLLIIPWAIPYFISVLTWKNGIFNETYGILNKIILPYLGLNPIKWFNDPFWAKVICIVVNTWLTFPYMMTISLGALQSIPDDLYEAAAIDGAGKLSRFRYVTFPLLLSIIAPLLISSFAYTFNNFTLIYLLTGGGPPMVGSTTPAGHTDILISYVYKLAFEGRGQEFGFASAISILIFFLVAGISLVNFKISGAFEEVRGE</sequence>
<proteinExistence type="inferred from homology"/>
<comment type="function">
    <text evidence="1 12">Part of the ABC transporter complex MalEFGK involved in maltose/maltodextrin import. Probably responsible for the translocation of the substrate across the membrane.</text>
</comment>
<keyword evidence="6" id="KW-0997">Cell inner membrane</keyword>
<dbReference type="GO" id="GO:0042956">
    <property type="term" value="P:maltodextrin transmembrane transport"/>
    <property type="evidence" value="ECO:0007669"/>
    <property type="project" value="TreeGrafter"/>
</dbReference>
<keyword evidence="5 12" id="KW-1003">Cell membrane</keyword>
<feature type="transmembrane region" description="Helical" evidence="11">
    <location>
        <begin position="426"/>
        <end position="445"/>
    </location>
</feature>
<accession>A0A7C3RMX5</accession>
<name>A0A7C3RMX5_DICTH</name>
<dbReference type="SUPFAM" id="SSF161098">
    <property type="entry name" value="MetI-like"/>
    <property type="match status" value="1"/>
</dbReference>
<evidence type="ECO:0000256" key="5">
    <source>
        <dbReference type="ARBA" id="ARBA00022475"/>
    </source>
</evidence>
<dbReference type="AlphaFoldDB" id="A0A7C3RMX5"/>
<feature type="transmembrane region" description="Helical" evidence="11">
    <location>
        <begin position="60"/>
        <end position="79"/>
    </location>
</feature>
<feature type="domain" description="ABC transmembrane type-1" evidence="13">
    <location>
        <begin position="339"/>
        <end position="564"/>
    </location>
</feature>
<dbReference type="EMBL" id="DTIN01000027">
    <property type="protein sequence ID" value="HFX13917.1"/>
    <property type="molecule type" value="Genomic_DNA"/>
</dbReference>
<dbReference type="FunFam" id="1.20.58.370:FF:000002">
    <property type="entry name" value="Binding-protein-dependent transport systems inner membrane component"/>
    <property type="match status" value="1"/>
</dbReference>
<protein>
    <recommendedName>
        <fullName evidence="12">Maltose/maltodextrin transport system permease protein</fullName>
    </recommendedName>
</protein>
<evidence type="ECO:0000256" key="9">
    <source>
        <dbReference type="ARBA" id="ARBA00022989"/>
    </source>
</evidence>
<dbReference type="Gene3D" id="1.10.3720.10">
    <property type="entry name" value="MetI-like"/>
    <property type="match status" value="1"/>
</dbReference>
<feature type="transmembrane region" description="Helical" evidence="11">
    <location>
        <begin position="33"/>
        <end position="53"/>
    </location>
</feature>
<dbReference type="InterPro" id="IPR032605">
    <property type="entry name" value="DUF4896"/>
</dbReference>
<evidence type="ECO:0000313" key="14">
    <source>
        <dbReference type="EMBL" id="HFX13917.1"/>
    </source>
</evidence>
<evidence type="ECO:0000256" key="2">
    <source>
        <dbReference type="ARBA" id="ARBA00004429"/>
    </source>
</evidence>
<keyword evidence="7 12" id="KW-0762">Sugar transport</keyword>
<feature type="transmembrane region" description="Helical" evidence="11">
    <location>
        <begin position="374"/>
        <end position="394"/>
    </location>
</feature>
<feature type="transmembrane region" description="Helical" evidence="11">
    <location>
        <begin position="476"/>
        <end position="498"/>
    </location>
</feature>
<dbReference type="InterPro" id="IPR035277">
    <property type="entry name" value="MalF_N"/>
</dbReference>
<dbReference type="CDD" id="cd06261">
    <property type="entry name" value="TM_PBP2"/>
    <property type="match status" value="1"/>
</dbReference>
<evidence type="ECO:0000256" key="7">
    <source>
        <dbReference type="ARBA" id="ARBA00022597"/>
    </source>
</evidence>
<evidence type="ECO:0000256" key="12">
    <source>
        <dbReference type="RuleBase" id="RU367050"/>
    </source>
</evidence>
<keyword evidence="8 11" id="KW-0812">Transmembrane</keyword>
<evidence type="ECO:0000256" key="4">
    <source>
        <dbReference type="ARBA" id="ARBA00022448"/>
    </source>
</evidence>
<dbReference type="InterPro" id="IPR035906">
    <property type="entry name" value="MetI-like_sf"/>
</dbReference>
<comment type="similarity">
    <text evidence="3 12">Belongs to the binding-protein-dependent transport system permease family. MalFG subfamily.</text>
</comment>
<evidence type="ECO:0000259" key="13">
    <source>
        <dbReference type="PROSITE" id="PS50928"/>
    </source>
</evidence>
<evidence type="ECO:0000256" key="1">
    <source>
        <dbReference type="ARBA" id="ARBA00002264"/>
    </source>
</evidence>
<reference evidence="14" key="1">
    <citation type="journal article" date="2020" name="mSystems">
        <title>Genome- and Community-Level Interaction Insights into Carbon Utilization and Element Cycling Functions of Hydrothermarchaeota in Hydrothermal Sediment.</title>
        <authorList>
            <person name="Zhou Z."/>
            <person name="Liu Y."/>
            <person name="Xu W."/>
            <person name="Pan J."/>
            <person name="Luo Z.H."/>
            <person name="Li M."/>
        </authorList>
    </citation>
    <scope>NUCLEOTIDE SEQUENCE [LARGE SCALE GENOMIC DNA]</scope>
    <source>
        <strain evidence="14">SpSt-81</strain>
    </source>
</reference>
<keyword evidence="9 11" id="KW-1133">Transmembrane helix</keyword>
<evidence type="ECO:0000256" key="3">
    <source>
        <dbReference type="ARBA" id="ARBA00009047"/>
    </source>
</evidence>
<dbReference type="SUPFAM" id="SSF160964">
    <property type="entry name" value="MalF N-terminal region-like"/>
    <property type="match status" value="1"/>
</dbReference>
<dbReference type="GO" id="GO:1990060">
    <property type="term" value="C:maltose transport complex"/>
    <property type="evidence" value="ECO:0007669"/>
    <property type="project" value="TreeGrafter"/>
</dbReference>
<comment type="subcellular location">
    <subcellularLocation>
        <location evidence="2">Cell inner membrane</location>
        <topology evidence="2">Multi-pass membrane protein</topology>
    </subcellularLocation>
    <subcellularLocation>
        <location evidence="11">Cell membrane</location>
        <topology evidence="11">Multi-pass membrane protein</topology>
    </subcellularLocation>
</comment>
<feature type="transmembrane region" description="Helical" evidence="11">
    <location>
        <begin position="338"/>
        <end position="362"/>
    </location>
</feature>
<dbReference type="PROSITE" id="PS50928">
    <property type="entry name" value="ABC_TM1"/>
    <property type="match status" value="1"/>
</dbReference>
<dbReference type="InterPro" id="IPR000515">
    <property type="entry name" value="MetI-like"/>
</dbReference>
<dbReference type="Pfam" id="PF00528">
    <property type="entry name" value="BPD_transp_1"/>
    <property type="match status" value="1"/>
</dbReference>
<keyword evidence="10 11" id="KW-0472">Membrane</keyword>
<dbReference type="PANTHER" id="PTHR47314">
    <property type="entry name" value="MALTOSE/MALTODEXTRIN TRANSPORT SYSTEM PERMEASE PROTEIN MALF"/>
    <property type="match status" value="1"/>
</dbReference>
<dbReference type="InterPro" id="IPR032550">
    <property type="entry name" value="TM_PBP2_N"/>
</dbReference>
<keyword evidence="4 11" id="KW-0813">Transport</keyword>
<dbReference type="PANTHER" id="PTHR47314:SF1">
    <property type="entry name" value="MALTOSE_MALTODEXTRIN TRANSPORT SYSTEM PERMEASE PROTEIN MALF"/>
    <property type="match status" value="1"/>
</dbReference>
<dbReference type="GO" id="GO:0015423">
    <property type="term" value="F:ABC-type maltose transporter activity"/>
    <property type="evidence" value="ECO:0007669"/>
    <property type="project" value="TreeGrafter"/>
</dbReference>
<dbReference type="Pfam" id="PF16296">
    <property type="entry name" value="TM_PBP2_N"/>
    <property type="match status" value="1"/>
</dbReference>
<dbReference type="Gene3D" id="1.20.58.370">
    <property type="entry name" value="MalF N-terminal region-like"/>
    <property type="match status" value="1"/>
</dbReference>
<evidence type="ECO:0000256" key="8">
    <source>
        <dbReference type="ARBA" id="ARBA00022692"/>
    </source>
</evidence>